<reference evidence="1" key="1">
    <citation type="submission" date="2021-06" db="EMBL/GenBank/DDBJ databases">
        <authorList>
            <person name="Kallberg Y."/>
            <person name="Tangrot J."/>
            <person name="Rosling A."/>
        </authorList>
    </citation>
    <scope>NUCLEOTIDE SEQUENCE</scope>
    <source>
        <strain evidence="1">MA461A</strain>
    </source>
</reference>
<keyword evidence="2" id="KW-1185">Reference proteome</keyword>
<dbReference type="Proteomes" id="UP000789920">
    <property type="component" value="Unassembled WGS sequence"/>
</dbReference>
<name>A0ACA9QAN8_9GLOM</name>
<sequence>MEFKSQFPQLFEKLSMPKLSKYTSEIWKTLPTEVKSTYSELTAEVMSIHSELYPDYACKPHKKFIAVFKKGNS</sequence>
<organism evidence="1 2">
    <name type="scientific">Racocetra persica</name>
    <dbReference type="NCBI Taxonomy" id="160502"/>
    <lineage>
        <taxon>Eukaryota</taxon>
        <taxon>Fungi</taxon>
        <taxon>Fungi incertae sedis</taxon>
        <taxon>Mucoromycota</taxon>
        <taxon>Glomeromycotina</taxon>
        <taxon>Glomeromycetes</taxon>
        <taxon>Diversisporales</taxon>
        <taxon>Gigasporaceae</taxon>
        <taxon>Racocetra</taxon>
    </lineage>
</organism>
<protein>
    <submittedName>
        <fullName evidence="1">32837_t:CDS:1</fullName>
    </submittedName>
</protein>
<evidence type="ECO:0000313" key="1">
    <source>
        <dbReference type="EMBL" id="CAG8743637.1"/>
    </source>
</evidence>
<evidence type="ECO:0000313" key="2">
    <source>
        <dbReference type="Proteomes" id="UP000789920"/>
    </source>
</evidence>
<comment type="caution">
    <text evidence="1">The sequence shown here is derived from an EMBL/GenBank/DDBJ whole genome shotgun (WGS) entry which is preliminary data.</text>
</comment>
<proteinExistence type="predicted"/>
<gene>
    <name evidence="1" type="ORF">RPERSI_LOCUS13415</name>
</gene>
<dbReference type="EMBL" id="CAJVQC010029790">
    <property type="protein sequence ID" value="CAG8743637.1"/>
    <property type="molecule type" value="Genomic_DNA"/>
</dbReference>
<accession>A0ACA9QAN8</accession>